<evidence type="ECO:0000256" key="3">
    <source>
        <dbReference type="ARBA" id="ARBA00022556"/>
    </source>
</evidence>
<dbReference type="EMBL" id="CP063849">
    <property type="protein sequence ID" value="QOY86934.1"/>
    <property type="molecule type" value="Genomic_DNA"/>
</dbReference>
<dbReference type="NCBIfam" id="NF003657">
    <property type="entry name" value="PRK05289.1"/>
    <property type="match status" value="1"/>
</dbReference>
<dbReference type="GO" id="GO:0008780">
    <property type="term" value="F:acyl-[acyl-carrier-protein]-UDP-N-acetylglucosamine O-acyltransferase activity"/>
    <property type="evidence" value="ECO:0007669"/>
    <property type="project" value="UniProtKB-EC"/>
</dbReference>
<keyword evidence="1" id="KW-0963">Cytoplasm</keyword>
<dbReference type="RefSeq" id="WP_194448603.1">
    <property type="nucleotide sequence ID" value="NZ_CP063849.1"/>
</dbReference>
<sequence>MPVDPSAYVAPTARVHPDAVIGPQTRVGEFVVVEQDVVIGAGCLLEPYVLVKRWTTIGDRNEFSAGVILGTDPLDKNFTGERSYLIIGNGNKIREHWTISRGTAPESKTIVGNDNFVMTSGHIAHNCIVGSNIVVASCSLLAGYVEVEDQAFISGGVVVHQFSKIGRLAMIAGNVRVNSDVPPFFMYSDFNIAAKGLNLVGLKRAGFKLAEVSALKAAYKLLFRSNLKLEDALARIEAEVPTPHTLHLVEFVRSSKRGICRE</sequence>
<feature type="domain" description="UDP N-acetylglucosamine O-acyltransferase C-terminal" evidence="8">
    <location>
        <begin position="180"/>
        <end position="260"/>
    </location>
</feature>
<dbReference type="Gene3D" id="2.160.10.10">
    <property type="entry name" value="Hexapeptide repeat proteins"/>
    <property type="match status" value="1"/>
</dbReference>
<dbReference type="SUPFAM" id="SSF51161">
    <property type="entry name" value="Trimeric LpxA-like enzymes"/>
    <property type="match status" value="1"/>
</dbReference>
<evidence type="ECO:0000256" key="2">
    <source>
        <dbReference type="ARBA" id="ARBA00022516"/>
    </source>
</evidence>
<accession>A0A7S7SJ80</accession>
<proteinExistence type="predicted"/>
<dbReference type="PIRSF" id="PIRSF000456">
    <property type="entry name" value="UDP-GlcNAc_acltr"/>
    <property type="match status" value="1"/>
</dbReference>
<evidence type="ECO:0000256" key="1">
    <source>
        <dbReference type="ARBA" id="ARBA00022490"/>
    </source>
</evidence>
<dbReference type="PANTHER" id="PTHR43480:SF1">
    <property type="entry name" value="ACYL-[ACYL-CARRIER-PROTEIN]--UDP-N-ACETYLGLUCOSAMINE O-ACYLTRANSFERASE, MITOCHONDRIAL-RELATED"/>
    <property type="match status" value="1"/>
</dbReference>
<dbReference type="GO" id="GO:0016020">
    <property type="term" value="C:membrane"/>
    <property type="evidence" value="ECO:0007669"/>
    <property type="project" value="GOC"/>
</dbReference>
<evidence type="ECO:0000256" key="5">
    <source>
        <dbReference type="ARBA" id="ARBA00022737"/>
    </source>
</evidence>
<dbReference type="CDD" id="cd03351">
    <property type="entry name" value="LbH_UDP-GlcNAc_AT"/>
    <property type="match status" value="1"/>
</dbReference>
<keyword evidence="5" id="KW-0677">Repeat</keyword>
<organism evidence="9 10">
    <name type="scientific">Paludibaculum fermentans</name>
    <dbReference type="NCBI Taxonomy" id="1473598"/>
    <lineage>
        <taxon>Bacteria</taxon>
        <taxon>Pseudomonadati</taxon>
        <taxon>Acidobacteriota</taxon>
        <taxon>Terriglobia</taxon>
        <taxon>Bryobacterales</taxon>
        <taxon>Bryobacteraceae</taxon>
        <taxon>Paludibaculum</taxon>
    </lineage>
</organism>
<evidence type="ECO:0000313" key="10">
    <source>
        <dbReference type="Proteomes" id="UP000593892"/>
    </source>
</evidence>
<keyword evidence="2" id="KW-0444">Lipid biosynthesis</keyword>
<dbReference type="Gene3D" id="1.20.1180.10">
    <property type="entry name" value="Udp N-acetylglucosamine O-acyltransferase, C-terminal domain"/>
    <property type="match status" value="1"/>
</dbReference>
<keyword evidence="7 9" id="KW-0012">Acyltransferase</keyword>
<dbReference type="Pfam" id="PF13720">
    <property type="entry name" value="Acetyltransf_11"/>
    <property type="match status" value="1"/>
</dbReference>
<evidence type="ECO:0000256" key="4">
    <source>
        <dbReference type="ARBA" id="ARBA00022679"/>
    </source>
</evidence>
<keyword evidence="6" id="KW-0443">Lipid metabolism</keyword>
<gene>
    <name evidence="9" type="primary">lpxA</name>
    <name evidence="9" type="ORF">IRI77_29795</name>
</gene>
<dbReference type="KEGG" id="pfer:IRI77_29795"/>
<dbReference type="Proteomes" id="UP000593892">
    <property type="component" value="Chromosome"/>
</dbReference>
<protein>
    <submittedName>
        <fullName evidence="9">Acyl-ACP--UDP-N-acetylglucosamine O-acyltransferase</fullName>
        <ecNumber evidence="9">2.3.1.129</ecNumber>
    </submittedName>
</protein>
<reference evidence="9 10" key="1">
    <citation type="submission" date="2020-10" db="EMBL/GenBank/DDBJ databases">
        <title>Complete genome sequence of Paludibaculum fermentans P105T, a facultatively anaerobic acidobacterium capable of dissimilatory Fe(III) reduction.</title>
        <authorList>
            <person name="Dedysh S.N."/>
            <person name="Beletsky A.V."/>
            <person name="Kulichevskaya I.S."/>
            <person name="Mardanov A.V."/>
            <person name="Ravin N.V."/>
        </authorList>
    </citation>
    <scope>NUCLEOTIDE SEQUENCE [LARGE SCALE GENOMIC DNA]</scope>
    <source>
        <strain evidence="9 10">P105</strain>
    </source>
</reference>
<dbReference type="GO" id="GO:0009245">
    <property type="term" value="P:lipid A biosynthetic process"/>
    <property type="evidence" value="ECO:0007669"/>
    <property type="project" value="UniProtKB-KW"/>
</dbReference>
<keyword evidence="10" id="KW-1185">Reference proteome</keyword>
<dbReference type="EC" id="2.3.1.129" evidence="9"/>
<keyword evidence="4 9" id="KW-0808">Transferase</keyword>
<dbReference type="InterPro" id="IPR018357">
    <property type="entry name" value="Hexapep_transf_CS"/>
</dbReference>
<dbReference type="AlphaFoldDB" id="A0A7S7SJ80"/>
<evidence type="ECO:0000259" key="8">
    <source>
        <dbReference type="Pfam" id="PF13720"/>
    </source>
</evidence>
<dbReference type="InterPro" id="IPR010137">
    <property type="entry name" value="Lipid_A_LpxA"/>
</dbReference>
<evidence type="ECO:0000256" key="7">
    <source>
        <dbReference type="ARBA" id="ARBA00023315"/>
    </source>
</evidence>
<dbReference type="InterPro" id="IPR029098">
    <property type="entry name" value="Acetyltransf_C"/>
</dbReference>
<evidence type="ECO:0000256" key="6">
    <source>
        <dbReference type="ARBA" id="ARBA00023098"/>
    </source>
</evidence>
<evidence type="ECO:0000313" key="9">
    <source>
        <dbReference type="EMBL" id="QOY86934.1"/>
    </source>
</evidence>
<keyword evidence="3" id="KW-0441">Lipid A biosynthesis</keyword>
<dbReference type="InterPro" id="IPR037157">
    <property type="entry name" value="Acetyltransf_C_sf"/>
</dbReference>
<name>A0A7S7SJ80_PALFE</name>
<dbReference type="PANTHER" id="PTHR43480">
    <property type="entry name" value="ACYL-[ACYL-CARRIER-PROTEIN]--UDP-N-ACETYLGLUCOSAMINE O-ACYLTRANSFERASE"/>
    <property type="match status" value="1"/>
</dbReference>
<dbReference type="NCBIfam" id="TIGR01852">
    <property type="entry name" value="lipid_A_lpxA"/>
    <property type="match status" value="1"/>
</dbReference>
<dbReference type="PROSITE" id="PS00101">
    <property type="entry name" value="HEXAPEP_TRANSFERASES"/>
    <property type="match status" value="1"/>
</dbReference>
<dbReference type="InterPro" id="IPR011004">
    <property type="entry name" value="Trimer_LpxA-like_sf"/>
</dbReference>